<evidence type="ECO:0000313" key="1">
    <source>
        <dbReference type="EMBL" id="MDI7924776.1"/>
    </source>
</evidence>
<dbReference type="Proteomes" id="UP001161580">
    <property type="component" value="Unassembled WGS sequence"/>
</dbReference>
<name>A0AAE3U3L4_9HYPH</name>
<proteinExistence type="predicted"/>
<comment type="caution">
    <text evidence="1">The sequence shown here is derived from an EMBL/GenBank/DDBJ whole genome shotgun (WGS) entry which is preliminary data.</text>
</comment>
<sequence>MWRSISNAPSDRELELAVIDKDGTHSLVFPCVRVVGGWKNARTMERIDIHPTHWREWPHPTGRQQDID</sequence>
<gene>
    <name evidence="1" type="ORF">MRS75_22190</name>
</gene>
<reference evidence="1" key="1">
    <citation type="submission" date="2022-03" db="EMBL/GenBank/DDBJ databases">
        <title>Fererhizobium litorale gen. nov., sp. nov., isolated from sandy sediments of the Sea of Japan seashore.</title>
        <authorList>
            <person name="Romanenko L."/>
            <person name="Kurilenko V."/>
            <person name="Otstavnykh N."/>
            <person name="Svetashev V."/>
            <person name="Tekutyeva L."/>
            <person name="Isaeva M."/>
            <person name="Mikhailov V."/>
        </authorList>
    </citation>
    <scope>NUCLEOTIDE SEQUENCE</scope>
    <source>
        <strain evidence="1">KMM 9576</strain>
    </source>
</reference>
<dbReference type="EMBL" id="JALDYZ010000018">
    <property type="protein sequence ID" value="MDI7924776.1"/>
    <property type="molecule type" value="Genomic_DNA"/>
</dbReference>
<evidence type="ECO:0000313" key="2">
    <source>
        <dbReference type="Proteomes" id="UP001161580"/>
    </source>
</evidence>
<accession>A0AAE3U3L4</accession>
<organism evidence="1 2">
    <name type="scientific">Ferirhizobium litorale</name>
    <dbReference type="NCBI Taxonomy" id="2927786"/>
    <lineage>
        <taxon>Bacteria</taxon>
        <taxon>Pseudomonadati</taxon>
        <taxon>Pseudomonadota</taxon>
        <taxon>Alphaproteobacteria</taxon>
        <taxon>Hyphomicrobiales</taxon>
        <taxon>Rhizobiaceae</taxon>
        <taxon>Ferirhizobium</taxon>
    </lineage>
</organism>
<keyword evidence="2" id="KW-1185">Reference proteome</keyword>
<protein>
    <submittedName>
        <fullName evidence="1">Uncharacterized protein</fullName>
    </submittedName>
</protein>
<dbReference type="AlphaFoldDB" id="A0AAE3U3L4"/>